<dbReference type="Gene3D" id="3.90.1150.30">
    <property type="match status" value="1"/>
</dbReference>
<keyword evidence="2" id="KW-1185">Reference proteome</keyword>
<protein>
    <submittedName>
        <fullName evidence="1">MmcQ/YjbR family DNA-binding protein</fullName>
    </submittedName>
</protein>
<dbReference type="AlphaFoldDB" id="A0A4Y9LEH0"/>
<dbReference type="InterPro" id="IPR058532">
    <property type="entry name" value="YjbR/MT2646/Rv2570-like"/>
</dbReference>
<name>A0A4Y9LEH0_9BRAD</name>
<dbReference type="RefSeq" id="WP_126255205.1">
    <property type="nucleotide sequence ID" value="NZ_SPQU01000003.1"/>
</dbReference>
<comment type="caution">
    <text evidence="1">The sequence shown here is derived from an EMBL/GenBank/DDBJ whole genome shotgun (WGS) entry which is preliminary data.</text>
</comment>
<dbReference type="Pfam" id="PF04237">
    <property type="entry name" value="YjbR"/>
    <property type="match status" value="1"/>
</dbReference>
<dbReference type="Proteomes" id="UP000298225">
    <property type="component" value="Unassembled WGS sequence"/>
</dbReference>
<reference evidence="1 2" key="1">
    <citation type="submission" date="2019-03" db="EMBL/GenBank/DDBJ databases">
        <title>Bradyrhizobium strains diversity isolated from Chamaecrista fasciculata.</title>
        <authorList>
            <person name="Urquiaga M.C.O."/>
            <person name="Hungria M."/>
            <person name="Delamuta J.R.M."/>
        </authorList>
    </citation>
    <scope>NUCLEOTIDE SEQUENCE [LARGE SCALE GENOMIC DNA]</scope>
    <source>
        <strain evidence="1 2">CNPSo 3424</strain>
    </source>
</reference>
<evidence type="ECO:0000313" key="1">
    <source>
        <dbReference type="EMBL" id="TFV40784.1"/>
    </source>
</evidence>
<keyword evidence="1" id="KW-0238">DNA-binding</keyword>
<gene>
    <name evidence="1" type="ORF">E4K66_08040</name>
</gene>
<dbReference type="InterPro" id="IPR038056">
    <property type="entry name" value="YjbR-like_sf"/>
</dbReference>
<dbReference type="OrthoDB" id="277063at2"/>
<dbReference type="SUPFAM" id="SSF142906">
    <property type="entry name" value="YjbR-like"/>
    <property type="match status" value="1"/>
</dbReference>
<evidence type="ECO:0000313" key="2">
    <source>
        <dbReference type="Proteomes" id="UP000298225"/>
    </source>
</evidence>
<dbReference type="EMBL" id="SPQU01000003">
    <property type="protein sequence ID" value="TFV40784.1"/>
    <property type="molecule type" value="Genomic_DNA"/>
</dbReference>
<organism evidence="1 2">
    <name type="scientific">Bradyrhizobium frederickii</name>
    <dbReference type="NCBI Taxonomy" id="2560054"/>
    <lineage>
        <taxon>Bacteria</taxon>
        <taxon>Pseudomonadati</taxon>
        <taxon>Pseudomonadota</taxon>
        <taxon>Alphaproteobacteria</taxon>
        <taxon>Hyphomicrobiales</taxon>
        <taxon>Nitrobacteraceae</taxon>
        <taxon>Bradyrhizobium</taxon>
    </lineage>
</organism>
<proteinExistence type="predicted"/>
<accession>A0A4Y9LEH0</accession>
<sequence length="116" mass="12747">MSKSRFRKAALAFPGVIEGAHHGHADFRIGKRVFATLGYPDDTWGMVKLTPDQQTMLVDAEPELFRPVPGAWGKSGSTNVKLAKIDPVTLRSALEMAWRNVAPKSLLASIETRSRS</sequence>
<dbReference type="GO" id="GO:0003677">
    <property type="term" value="F:DNA binding"/>
    <property type="evidence" value="ECO:0007669"/>
    <property type="project" value="UniProtKB-KW"/>
</dbReference>